<name>A0A4C1UI35_EUMVA</name>
<protein>
    <submittedName>
        <fullName evidence="1">Uncharacterized protein</fullName>
    </submittedName>
</protein>
<proteinExistence type="predicted"/>
<comment type="caution">
    <text evidence="1">The sequence shown here is derived from an EMBL/GenBank/DDBJ whole genome shotgun (WGS) entry which is preliminary data.</text>
</comment>
<evidence type="ECO:0000313" key="2">
    <source>
        <dbReference type="Proteomes" id="UP000299102"/>
    </source>
</evidence>
<accession>A0A4C1UI35</accession>
<evidence type="ECO:0000313" key="1">
    <source>
        <dbReference type="EMBL" id="GBP26085.1"/>
    </source>
</evidence>
<gene>
    <name evidence="1" type="ORF">EVAR_15097_1</name>
</gene>
<organism evidence="1 2">
    <name type="scientific">Eumeta variegata</name>
    <name type="common">Bagworm moth</name>
    <name type="synonym">Eumeta japonica</name>
    <dbReference type="NCBI Taxonomy" id="151549"/>
    <lineage>
        <taxon>Eukaryota</taxon>
        <taxon>Metazoa</taxon>
        <taxon>Ecdysozoa</taxon>
        <taxon>Arthropoda</taxon>
        <taxon>Hexapoda</taxon>
        <taxon>Insecta</taxon>
        <taxon>Pterygota</taxon>
        <taxon>Neoptera</taxon>
        <taxon>Endopterygota</taxon>
        <taxon>Lepidoptera</taxon>
        <taxon>Glossata</taxon>
        <taxon>Ditrysia</taxon>
        <taxon>Tineoidea</taxon>
        <taxon>Psychidae</taxon>
        <taxon>Oiketicinae</taxon>
        <taxon>Eumeta</taxon>
    </lineage>
</organism>
<sequence>MQNIAKTLKVSSTKVQRSESKFRVEGLHAATRCTLILCRCIGLFPVAGLKSSNVKSVSVLPGFLQPPLIAVFKLKSGQEAKLRAATETEIENGTGAQLRMGPEYKVERVTGIDISNALWTGIESGNGSGI</sequence>
<dbReference type="Proteomes" id="UP000299102">
    <property type="component" value="Unassembled WGS sequence"/>
</dbReference>
<reference evidence="1 2" key="1">
    <citation type="journal article" date="2019" name="Commun. Biol.">
        <title>The bagworm genome reveals a unique fibroin gene that provides high tensile strength.</title>
        <authorList>
            <person name="Kono N."/>
            <person name="Nakamura H."/>
            <person name="Ohtoshi R."/>
            <person name="Tomita M."/>
            <person name="Numata K."/>
            <person name="Arakawa K."/>
        </authorList>
    </citation>
    <scope>NUCLEOTIDE SEQUENCE [LARGE SCALE GENOMIC DNA]</scope>
</reference>
<dbReference type="AlphaFoldDB" id="A0A4C1UI35"/>
<dbReference type="EMBL" id="BGZK01000176">
    <property type="protein sequence ID" value="GBP26085.1"/>
    <property type="molecule type" value="Genomic_DNA"/>
</dbReference>
<keyword evidence="2" id="KW-1185">Reference proteome</keyword>